<gene>
    <name evidence="4" type="ORF">F3087_26165</name>
</gene>
<keyword evidence="5" id="KW-1185">Reference proteome</keyword>
<reference evidence="4 5" key="1">
    <citation type="submission" date="2019-09" db="EMBL/GenBank/DDBJ databases">
        <authorList>
            <person name="Wang X."/>
        </authorList>
    </citation>
    <scope>NUCLEOTIDE SEQUENCE [LARGE SCALE GENOMIC DNA]</scope>
    <source>
        <strain evidence="4 5">CICC 11023</strain>
    </source>
</reference>
<feature type="transmembrane region" description="Helical" evidence="2">
    <location>
        <begin position="43"/>
        <end position="68"/>
    </location>
</feature>
<proteinExistence type="predicted"/>
<accession>A0A5N0ED11</accession>
<dbReference type="PANTHER" id="PTHR33371">
    <property type="entry name" value="INTERMEMBRANE PHOSPHOLIPID TRANSPORT SYSTEM BINDING PROTEIN MLAD-RELATED"/>
    <property type="match status" value="1"/>
</dbReference>
<dbReference type="InterPro" id="IPR003399">
    <property type="entry name" value="Mce/MlaD"/>
</dbReference>
<evidence type="ECO:0000259" key="3">
    <source>
        <dbReference type="Pfam" id="PF02470"/>
    </source>
</evidence>
<organism evidence="4 5">
    <name type="scientific">Nocardia colli</name>
    <dbReference type="NCBI Taxonomy" id="2545717"/>
    <lineage>
        <taxon>Bacteria</taxon>
        <taxon>Bacillati</taxon>
        <taxon>Actinomycetota</taxon>
        <taxon>Actinomycetes</taxon>
        <taxon>Mycobacteriales</taxon>
        <taxon>Nocardiaceae</taxon>
        <taxon>Nocardia</taxon>
    </lineage>
</organism>
<feature type="compositionally biased region" description="Basic and acidic residues" evidence="1">
    <location>
        <begin position="9"/>
        <end position="24"/>
    </location>
</feature>
<feature type="domain" description="Mce/MlaD" evidence="3">
    <location>
        <begin position="78"/>
        <end position="147"/>
    </location>
</feature>
<sequence length="404" mass="42160">MAGVARSAGRGDGRAGRGHDRPGRADAAMVRAGAGTGMLMKRLLAAPGFVTVVGALVLAVVAVAGYLIAFEPNKKTLSYCALMPDAVGLYTGNQVTTLGIPVGTVTAIRPEGTAVRVDFEVAADHPLRGQPTATTLSDSLVADRTLAVFGEPAAQADWDRSRCLTKTFTPKSISQTLDGFSQLASQLGGGDNPAEQTRIRDGVNAFRAATADTGPRLNALIKDLATALRRPDAAIGNIGHLIDAFASITASISINWDDIATVLVRANTGIAFINDLWGRVVQIADSLLVLLPWLNRLARDYGRPLLGALDGAVPGLRLLAANVGSLQQVVDMIPSIVDAFQQTIDPATGWPRITYAPPRVALPQEQADQICGVINAVNPGRCQGENGLTATNLVPLILGSVGAR</sequence>
<evidence type="ECO:0000256" key="2">
    <source>
        <dbReference type="SAM" id="Phobius"/>
    </source>
</evidence>
<evidence type="ECO:0000256" key="1">
    <source>
        <dbReference type="SAM" id="MobiDB-lite"/>
    </source>
</evidence>
<feature type="region of interest" description="Disordered" evidence="1">
    <location>
        <begin position="1"/>
        <end position="25"/>
    </location>
</feature>
<comment type="caution">
    <text evidence="4">The sequence shown here is derived from an EMBL/GenBank/DDBJ whole genome shotgun (WGS) entry which is preliminary data.</text>
</comment>
<dbReference type="PANTHER" id="PTHR33371:SF4">
    <property type="entry name" value="INTERMEMBRANE PHOSPHOLIPID TRANSPORT SYSTEM BINDING PROTEIN MLAD"/>
    <property type="match status" value="1"/>
</dbReference>
<keyword evidence="2" id="KW-1133">Transmembrane helix</keyword>
<evidence type="ECO:0000313" key="4">
    <source>
        <dbReference type="EMBL" id="KAA8886094.1"/>
    </source>
</evidence>
<keyword evidence="2" id="KW-0472">Membrane</keyword>
<dbReference type="GO" id="GO:0005576">
    <property type="term" value="C:extracellular region"/>
    <property type="evidence" value="ECO:0007669"/>
    <property type="project" value="TreeGrafter"/>
</dbReference>
<evidence type="ECO:0000313" key="5">
    <source>
        <dbReference type="Proteomes" id="UP000323876"/>
    </source>
</evidence>
<name>A0A5N0ED11_9NOCA</name>
<dbReference type="InterPro" id="IPR052336">
    <property type="entry name" value="MlaD_Phospholipid_Transporter"/>
</dbReference>
<dbReference type="OrthoDB" id="4608030at2"/>
<keyword evidence="2" id="KW-0812">Transmembrane</keyword>
<dbReference type="Proteomes" id="UP000323876">
    <property type="component" value="Unassembled WGS sequence"/>
</dbReference>
<dbReference type="Pfam" id="PF02470">
    <property type="entry name" value="MlaD"/>
    <property type="match status" value="1"/>
</dbReference>
<dbReference type="EMBL" id="VXLC01000014">
    <property type="protein sequence ID" value="KAA8886094.1"/>
    <property type="molecule type" value="Genomic_DNA"/>
</dbReference>
<dbReference type="AlphaFoldDB" id="A0A5N0ED11"/>
<protein>
    <submittedName>
        <fullName evidence="4">MCE family protein</fullName>
    </submittedName>
</protein>